<comment type="caution">
    <text evidence="2">The sequence shown here is derived from an EMBL/GenBank/DDBJ whole genome shotgun (WGS) entry which is preliminary data.</text>
</comment>
<comment type="similarity">
    <text evidence="1">Belongs to the UPF0751 family.</text>
</comment>
<proteinExistence type="inferred from homology"/>
<dbReference type="Proteomes" id="UP001410394">
    <property type="component" value="Unassembled WGS sequence"/>
</dbReference>
<evidence type="ECO:0000256" key="1">
    <source>
        <dbReference type="ARBA" id="ARBA00007189"/>
    </source>
</evidence>
<accession>A0ABU9Z1Q4</accession>
<keyword evidence="3" id="KW-1185">Reference proteome</keyword>
<gene>
    <name evidence="2" type="ORF">ABDB84_14955</name>
</gene>
<evidence type="ECO:0008006" key="4">
    <source>
        <dbReference type="Google" id="ProtNLM"/>
    </source>
</evidence>
<dbReference type="EMBL" id="JBDIVE010000008">
    <property type="protein sequence ID" value="MEN3069779.1"/>
    <property type="molecule type" value="Genomic_DNA"/>
</dbReference>
<sequence>MMNALIVGADRIEPIRQELERHSETLGIQRCLHWSGRHVGDSRRQVPGDTRVIVMICDRLSHQLLNNVRKQAQKLGVPVIYARHSLVEVRDKLQALQSVALH</sequence>
<protein>
    <recommendedName>
        <fullName evidence="4">DUF2325 domain-containing protein</fullName>
    </recommendedName>
</protein>
<dbReference type="Pfam" id="PF10087">
    <property type="entry name" value="DUF2325"/>
    <property type="match status" value="1"/>
</dbReference>
<evidence type="ECO:0000313" key="3">
    <source>
        <dbReference type="Proteomes" id="UP001410394"/>
    </source>
</evidence>
<reference evidence="2 3" key="1">
    <citation type="journal article" date="2018" name="Int. J. Syst. Evol. Microbiol.">
        <title>Uliginosibacterium sediminicola sp. nov., isolated from freshwater sediment.</title>
        <authorList>
            <person name="Hwang W.M."/>
            <person name="Kim S.M."/>
            <person name="Kang K."/>
            <person name="Ahn T.Y."/>
        </authorList>
    </citation>
    <scope>NUCLEOTIDE SEQUENCE [LARGE SCALE GENOMIC DNA]</scope>
    <source>
        <strain evidence="2 3">M1-21</strain>
    </source>
</reference>
<name>A0ABU9Z1Q4_9RHOO</name>
<dbReference type="InterPro" id="IPR016772">
    <property type="entry name" value="UCP020408"/>
</dbReference>
<evidence type="ECO:0000313" key="2">
    <source>
        <dbReference type="EMBL" id="MEN3069779.1"/>
    </source>
</evidence>
<dbReference type="RefSeq" id="WP_345920549.1">
    <property type="nucleotide sequence ID" value="NZ_JBDIVE010000008.1"/>
</dbReference>
<organism evidence="2 3">
    <name type="scientific">Uliginosibacterium sediminicola</name>
    <dbReference type="NCBI Taxonomy" id="2024550"/>
    <lineage>
        <taxon>Bacteria</taxon>
        <taxon>Pseudomonadati</taxon>
        <taxon>Pseudomonadota</taxon>
        <taxon>Betaproteobacteria</taxon>
        <taxon>Rhodocyclales</taxon>
        <taxon>Zoogloeaceae</taxon>
        <taxon>Uliginosibacterium</taxon>
    </lineage>
</organism>